<evidence type="ECO:0000256" key="1">
    <source>
        <dbReference type="SAM" id="MobiDB-lite"/>
    </source>
</evidence>
<reference evidence="2" key="2">
    <citation type="submission" date="2020-11" db="EMBL/GenBank/DDBJ databases">
        <authorList>
            <person name="Cecchin M."/>
            <person name="Marcolungo L."/>
            <person name="Rossato M."/>
            <person name="Girolomoni L."/>
            <person name="Cosentino E."/>
            <person name="Cuine S."/>
            <person name="Li-Beisson Y."/>
            <person name="Delledonne M."/>
            <person name="Ballottari M."/>
        </authorList>
    </citation>
    <scope>NUCLEOTIDE SEQUENCE</scope>
    <source>
        <strain evidence="2">211/11P</strain>
        <tissue evidence="2">Whole cell</tissue>
    </source>
</reference>
<comment type="caution">
    <text evidence="2">The sequence shown here is derived from an EMBL/GenBank/DDBJ whole genome shotgun (WGS) entry which is preliminary data.</text>
</comment>
<feature type="region of interest" description="Disordered" evidence="1">
    <location>
        <begin position="500"/>
        <end position="545"/>
    </location>
</feature>
<reference evidence="2" key="1">
    <citation type="journal article" date="2019" name="Plant J.">
        <title>Chlorella vulgaris genome assembly and annotation reveals the molecular basis for metabolic acclimation to high light conditions.</title>
        <authorList>
            <person name="Cecchin M."/>
            <person name="Marcolungo L."/>
            <person name="Rossato M."/>
            <person name="Girolomoni L."/>
            <person name="Cosentino E."/>
            <person name="Cuine S."/>
            <person name="Li-Beisson Y."/>
            <person name="Delledonne M."/>
            <person name="Ballottari M."/>
        </authorList>
    </citation>
    <scope>NUCLEOTIDE SEQUENCE</scope>
    <source>
        <strain evidence="2">211/11P</strain>
    </source>
</reference>
<name>A0A9D4TMQ1_CHLVU</name>
<dbReference type="EMBL" id="SIDB01000008">
    <property type="protein sequence ID" value="KAI3429602.1"/>
    <property type="molecule type" value="Genomic_DNA"/>
</dbReference>
<sequence>MHGSPITRAMAMSAGTQQPLAANSGPSEEAAAPQSPPFELADDFAGLVCGGGLMTIAGFGSLLSETSARSTFPELQNFRQGRLKGWRRVFTHQCNIFFARGIARPETREVSSLSVEEHEGAEIVVSLFEVAASPAAIAAFIEREHEFRFMAVEPLHLDGSSAGRRAVVCARWNDGEYKRRRCPPAEWQRRYGEYGVDTIWTDNVLPCRVYLRHCVLAAQRLGSEAHASFLDGSVLSDRTTTVRQHLAAEPGIMDELPPPSLIGRDALLNLLVGLQHHPRPSPSPLALHTARIMLLSARPSFDSCDRSGDCSVFVVSQVVNASGGRTGCFLYRGSLITPQPRSHTPDCSPRVRFQQPQQSLDLLLPGSPCAADEEEAANLNLSAYEGQELTLYMSYEEASPKIKQRLSRCGSAAPSAPWRAILRDSADDMLYCLRGLPIQIQLDSRLHLATWGASVAIAFATAADAQTFVAGVARVQPVECCLADTPQGILLARHTAELALRQPSPTTPAPRAKPGDEARPAGTCPSSPARYADAGASGGGKRKAASMPFLNTPAARPRLMAAPSTACCVDPGSIEGRPILPGHCHSV</sequence>
<evidence type="ECO:0000313" key="3">
    <source>
        <dbReference type="Proteomes" id="UP001055712"/>
    </source>
</evidence>
<feature type="region of interest" description="Disordered" evidence="1">
    <location>
        <begin position="16"/>
        <end position="36"/>
    </location>
</feature>
<dbReference type="AlphaFoldDB" id="A0A9D4TMQ1"/>
<dbReference type="Proteomes" id="UP001055712">
    <property type="component" value="Unassembled WGS sequence"/>
</dbReference>
<feature type="compositionally biased region" description="Low complexity" evidence="1">
    <location>
        <begin position="24"/>
        <end position="36"/>
    </location>
</feature>
<dbReference type="OrthoDB" id="565040at2759"/>
<keyword evidence="3" id="KW-1185">Reference proteome</keyword>
<evidence type="ECO:0000313" key="2">
    <source>
        <dbReference type="EMBL" id="KAI3429602.1"/>
    </source>
</evidence>
<proteinExistence type="predicted"/>
<accession>A0A9D4TMQ1</accession>
<gene>
    <name evidence="2" type="ORF">D9Q98_005688</name>
</gene>
<organism evidence="2 3">
    <name type="scientific">Chlorella vulgaris</name>
    <name type="common">Green alga</name>
    <dbReference type="NCBI Taxonomy" id="3077"/>
    <lineage>
        <taxon>Eukaryota</taxon>
        <taxon>Viridiplantae</taxon>
        <taxon>Chlorophyta</taxon>
        <taxon>core chlorophytes</taxon>
        <taxon>Trebouxiophyceae</taxon>
        <taxon>Chlorellales</taxon>
        <taxon>Chlorellaceae</taxon>
        <taxon>Chlorella clade</taxon>
        <taxon>Chlorella</taxon>
    </lineage>
</organism>
<dbReference type="PANTHER" id="PTHR35748:SF1">
    <property type="entry name" value="OS05G0358400 PROTEIN"/>
    <property type="match status" value="1"/>
</dbReference>
<dbReference type="PANTHER" id="PTHR35748">
    <property type="entry name" value="OS05G0358400 PROTEIN"/>
    <property type="match status" value="1"/>
</dbReference>
<protein>
    <submittedName>
        <fullName evidence="2">Uncharacterized protein</fullName>
    </submittedName>
</protein>